<gene>
    <name evidence="1" type="ORF">IPOD504_LOCUS7200</name>
</gene>
<name>A0ABN8IF38_9NEOP</name>
<proteinExistence type="predicted"/>
<protein>
    <submittedName>
        <fullName evidence="1">Uncharacterized protein</fullName>
    </submittedName>
</protein>
<sequence length="87" mass="9331">MSDNEILTAAKAKAQILLTTKVRTTQQLNHGQHECIPQCVYRSAISSAAILARAAEPRRAASRGFAISPQQSALSAGDVRPGTYYVC</sequence>
<feature type="non-terminal residue" evidence="1">
    <location>
        <position position="87"/>
    </location>
</feature>
<dbReference type="Proteomes" id="UP000837857">
    <property type="component" value="Chromosome 2"/>
</dbReference>
<accession>A0ABN8IF38</accession>
<reference evidence="1" key="1">
    <citation type="submission" date="2022-03" db="EMBL/GenBank/DDBJ databases">
        <authorList>
            <person name="Martin H S."/>
        </authorList>
    </citation>
    <scope>NUCLEOTIDE SEQUENCE</scope>
</reference>
<organism evidence="1 2">
    <name type="scientific">Iphiclides podalirius</name>
    <name type="common">scarce swallowtail</name>
    <dbReference type="NCBI Taxonomy" id="110791"/>
    <lineage>
        <taxon>Eukaryota</taxon>
        <taxon>Metazoa</taxon>
        <taxon>Ecdysozoa</taxon>
        <taxon>Arthropoda</taxon>
        <taxon>Hexapoda</taxon>
        <taxon>Insecta</taxon>
        <taxon>Pterygota</taxon>
        <taxon>Neoptera</taxon>
        <taxon>Endopterygota</taxon>
        <taxon>Lepidoptera</taxon>
        <taxon>Glossata</taxon>
        <taxon>Ditrysia</taxon>
        <taxon>Papilionoidea</taxon>
        <taxon>Papilionidae</taxon>
        <taxon>Papilioninae</taxon>
        <taxon>Iphiclides</taxon>
    </lineage>
</organism>
<dbReference type="EMBL" id="OW152814">
    <property type="protein sequence ID" value="CAH2050047.1"/>
    <property type="molecule type" value="Genomic_DNA"/>
</dbReference>
<keyword evidence="2" id="KW-1185">Reference proteome</keyword>
<evidence type="ECO:0000313" key="1">
    <source>
        <dbReference type="EMBL" id="CAH2050047.1"/>
    </source>
</evidence>
<evidence type="ECO:0000313" key="2">
    <source>
        <dbReference type="Proteomes" id="UP000837857"/>
    </source>
</evidence>